<dbReference type="InterPro" id="IPR011009">
    <property type="entry name" value="Kinase-like_dom_sf"/>
</dbReference>
<keyword evidence="2 5" id="KW-0547">Nucleotide-binding</keyword>
<evidence type="ECO:0000256" key="2">
    <source>
        <dbReference type="ARBA" id="ARBA00022741"/>
    </source>
</evidence>
<dbReference type="EMBL" id="CP032487">
    <property type="protein sequence ID" value="QAX78249.1"/>
    <property type="molecule type" value="Genomic_DNA"/>
</dbReference>
<organism evidence="7 8">
    <name type="scientific">Yersinia hibernica</name>
    <dbReference type="NCBI Taxonomy" id="2339259"/>
    <lineage>
        <taxon>Bacteria</taxon>
        <taxon>Pseudomonadati</taxon>
        <taxon>Pseudomonadota</taxon>
        <taxon>Gammaproteobacteria</taxon>
        <taxon>Enterobacterales</taxon>
        <taxon>Yersiniaceae</taxon>
        <taxon>Yersinia</taxon>
    </lineage>
</organism>
<name>A0ABX5QY65_9GAMM</name>
<sequence length="299" mass="34139">MVQSTVDSSLYALLNSIIPALDLADCHISPVSGLTGESWRISLSSNTGPNIEWLAREQSVQKTQLGVDRRREHKLLRHVAGSQLAPTIIAADQHWLVVNWLEGDVVTDGQFIELSGNGQLARLLTRLHHLPASGYRLDLRAQLIRYAGLIDSKRRSPSWWRLQQDFLHRPPPQPVKLAPLHMDIHSGNLLATPTGLKLIDWEYAADGDIALEIAALFCSHTGWRGDSDSAAQQQVFLQHYCHNELGYHDIGRLSRQVRQWMPWVDYLMLMWFEVRWQQTGNSEFLQWAAPLRQRFNLSF</sequence>
<dbReference type="InterPro" id="IPR014093">
    <property type="entry name" value="Thiamine_kinase"/>
</dbReference>
<dbReference type="NCBIfam" id="TIGR02721">
    <property type="entry name" value="ycfN_thiK"/>
    <property type="match status" value="1"/>
</dbReference>
<comment type="function">
    <text evidence="5">Catalyzes the phosphorylation of thiamine to thiamine phosphate.</text>
</comment>
<evidence type="ECO:0000313" key="8">
    <source>
        <dbReference type="Proteomes" id="UP000288804"/>
    </source>
</evidence>
<evidence type="ECO:0000256" key="4">
    <source>
        <dbReference type="ARBA" id="ARBA00022840"/>
    </source>
</evidence>
<dbReference type="GO" id="GO:0019165">
    <property type="term" value="F:thiamine kinase activity"/>
    <property type="evidence" value="ECO:0007669"/>
    <property type="project" value="UniProtKB-EC"/>
</dbReference>
<evidence type="ECO:0000256" key="1">
    <source>
        <dbReference type="ARBA" id="ARBA00022679"/>
    </source>
</evidence>
<evidence type="ECO:0000256" key="3">
    <source>
        <dbReference type="ARBA" id="ARBA00022777"/>
    </source>
</evidence>
<comment type="similarity">
    <text evidence="5">Belongs to the thiamine kinase family.</text>
</comment>
<comment type="catalytic activity">
    <reaction evidence="5">
        <text>thiamine + ATP = thiamine phosphate + ADP + H(+)</text>
        <dbReference type="Rhea" id="RHEA:12012"/>
        <dbReference type="ChEBI" id="CHEBI:15378"/>
        <dbReference type="ChEBI" id="CHEBI:18385"/>
        <dbReference type="ChEBI" id="CHEBI:30616"/>
        <dbReference type="ChEBI" id="CHEBI:37575"/>
        <dbReference type="ChEBI" id="CHEBI:456216"/>
        <dbReference type="EC" id="2.7.1.89"/>
    </reaction>
</comment>
<dbReference type="SUPFAM" id="SSF56112">
    <property type="entry name" value="Protein kinase-like (PK-like)"/>
    <property type="match status" value="1"/>
</dbReference>
<feature type="domain" description="Aminoglycoside phosphotransferase" evidence="6">
    <location>
        <begin position="68"/>
        <end position="241"/>
    </location>
</feature>
<dbReference type="Gene3D" id="3.30.200.20">
    <property type="entry name" value="Phosphorylase Kinase, domain 1"/>
    <property type="match status" value="1"/>
</dbReference>
<keyword evidence="4 5" id="KW-0067">ATP-binding</keyword>
<gene>
    <name evidence="5 7" type="primary">thiK</name>
    <name evidence="7" type="ORF">D5F51_06570</name>
</gene>
<keyword evidence="3 5" id="KW-0418">Kinase</keyword>
<dbReference type="Proteomes" id="UP000288804">
    <property type="component" value="Chromosome"/>
</dbReference>
<proteinExistence type="inferred from homology"/>
<evidence type="ECO:0000259" key="6">
    <source>
        <dbReference type="Pfam" id="PF01636"/>
    </source>
</evidence>
<keyword evidence="1 5" id="KW-0808">Transferase</keyword>
<dbReference type="Gene3D" id="3.90.1200.10">
    <property type="match status" value="1"/>
</dbReference>
<keyword evidence="8" id="KW-1185">Reference proteome</keyword>
<comment type="pathway">
    <text evidence="5">Cofactor biosynthesis; thiamine diphosphate biosynthesis; thiamine phosphate from thiamine: step 1/1.</text>
</comment>
<protein>
    <recommendedName>
        <fullName evidence="5">Thiamine kinase</fullName>
        <ecNumber evidence="5">2.7.1.89</ecNumber>
    </recommendedName>
</protein>
<dbReference type="InterPro" id="IPR002575">
    <property type="entry name" value="Aminoglycoside_PTrfase"/>
</dbReference>
<dbReference type="HAMAP" id="MF_01604">
    <property type="entry name" value="Thiamine_kinase"/>
    <property type="match status" value="1"/>
</dbReference>
<dbReference type="RefSeq" id="WP_129195939.1">
    <property type="nucleotide sequence ID" value="NZ_CABHXI010000021.1"/>
</dbReference>
<evidence type="ECO:0000313" key="7">
    <source>
        <dbReference type="EMBL" id="QAX78249.1"/>
    </source>
</evidence>
<accession>A0ABX5QY65</accession>
<evidence type="ECO:0000256" key="5">
    <source>
        <dbReference type="HAMAP-Rule" id="MF_01604"/>
    </source>
</evidence>
<dbReference type="Pfam" id="PF01636">
    <property type="entry name" value="APH"/>
    <property type="match status" value="1"/>
</dbReference>
<reference evidence="8" key="1">
    <citation type="submission" date="2018-09" db="EMBL/GenBank/DDBJ databases">
        <title>Yersinia hibernicus sp. nov.</title>
        <authorList>
            <person name="Nguyen S.V."/>
            <person name="Mundanda D.M."/>
            <person name="Anes J."/>
            <person name="Fanning S."/>
        </authorList>
    </citation>
    <scope>NUCLEOTIDE SEQUENCE [LARGE SCALE GENOMIC DNA]</scope>
    <source>
        <strain evidence="8">CFS1934</strain>
    </source>
</reference>
<dbReference type="EC" id="2.7.1.89" evidence="5"/>